<feature type="chain" id="PRO_5038171448" evidence="2">
    <location>
        <begin position="21"/>
        <end position="474"/>
    </location>
</feature>
<dbReference type="InterPro" id="IPR010131">
    <property type="entry name" value="MdtP/NodT-like"/>
</dbReference>
<dbReference type="Gene3D" id="1.20.1600.10">
    <property type="entry name" value="Outer membrane efflux proteins (OEP)"/>
    <property type="match status" value="1"/>
</dbReference>
<comment type="subcellular location">
    <subcellularLocation>
        <location evidence="2">Cell membrane</location>
        <topology evidence="2">Lipid-anchor</topology>
    </subcellularLocation>
</comment>
<gene>
    <name evidence="3" type="ORF">GCM10011273_27630</name>
</gene>
<evidence type="ECO:0000313" key="3">
    <source>
        <dbReference type="EMBL" id="GGZ39528.1"/>
    </source>
</evidence>
<dbReference type="NCBIfam" id="TIGR01845">
    <property type="entry name" value="outer_NodT"/>
    <property type="match status" value="1"/>
</dbReference>
<keyword evidence="4" id="KW-1185">Reference proteome</keyword>
<sequence length="474" mass="50976">MMRIKSVVRLTTTSVLGALALSACTLAPKYERPLMPVAQSWPIAPDTTGTASAESLPWKDVFLDPALQSTIDLALKNNRDLRQAVLNVELARAQYRIQRASLVPALDAAVSGTKADTPASGETESYSANLGLSYELDLFGRVRSLSRAALESYFATDEARRSAQISLMAETANAWLALAADQDLLRLSRDTLKAREDGYNLTKRSFDLGVADQLQLRQLEILTEQARSDVATLTAQVERDKNALTLLVGSEIPADYLPTSFPQTGAVRSDLSVGLPSEVLINRPDVVAAEHDLKSQNANIGAARAAFFPRISLTGSTGSVSPEFGDLFSSGTSTWSFTPQVSVPIFAGGANLANLRGARVQRDILVAAYEKAIQSAFRDVADALATKSTIDQQITASERVVAAATDSQRLAQARFDRGVDSYITLLDSQRTLYQSQQGLIQARYNRSANLVDLYRALGGGLVSETGTDVAAANQ</sequence>
<keyword evidence="2" id="KW-0732">Signal</keyword>
<evidence type="ECO:0000313" key="4">
    <source>
        <dbReference type="Proteomes" id="UP000662572"/>
    </source>
</evidence>
<dbReference type="PANTHER" id="PTHR30203">
    <property type="entry name" value="OUTER MEMBRANE CATION EFFLUX PROTEIN"/>
    <property type="match status" value="1"/>
</dbReference>
<reference evidence="3" key="2">
    <citation type="submission" date="2020-09" db="EMBL/GenBank/DDBJ databases">
        <authorList>
            <person name="Sun Q."/>
            <person name="Kim S."/>
        </authorList>
    </citation>
    <scope>NUCLEOTIDE SEQUENCE</scope>
    <source>
        <strain evidence="3">KCTC 32296</strain>
    </source>
</reference>
<keyword evidence="2" id="KW-0564">Palmitate</keyword>
<evidence type="ECO:0000256" key="1">
    <source>
        <dbReference type="ARBA" id="ARBA00007613"/>
    </source>
</evidence>
<dbReference type="InterPro" id="IPR003423">
    <property type="entry name" value="OMP_efflux"/>
</dbReference>
<keyword evidence="2" id="KW-0812">Transmembrane</keyword>
<dbReference type="AlphaFoldDB" id="A0A918UWK0"/>
<dbReference type="RefSeq" id="WP_189487587.1">
    <property type="nucleotide sequence ID" value="NZ_BMZB01000004.1"/>
</dbReference>
<comment type="similarity">
    <text evidence="1 2">Belongs to the outer membrane factor (OMF) (TC 1.B.17) family.</text>
</comment>
<name>A0A918UWK0_9CAUL</name>
<dbReference type="GO" id="GO:0005886">
    <property type="term" value="C:plasma membrane"/>
    <property type="evidence" value="ECO:0007669"/>
    <property type="project" value="UniProtKB-SubCell"/>
</dbReference>
<comment type="caution">
    <text evidence="3">The sequence shown here is derived from an EMBL/GenBank/DDBJ whole genome shotgun (WGS) entry which is preliminary data.</text>
</comment>
<proteinExistence type="inferred from homology"/>
<dbReference type="Pfam" id="PF02321">
    <property type="entry name" value="OEP"/>
    <property type="match status" value="2"/>
</dbReference>
<protein>
    <submittedName>
        <fullName evidence="3">Multidrug transporter</fullName>
    </submittedName>
</protein>
<feature type="signal peptide" evidence="2">
    <location>
        <begin position="1"/>
        <end position="20"/>
    </location>
</feature>
<dbReference type="GO" id="GO:0015562">
    <property type="term" value="F:efflux transmembrane transporter activity"/>
    <property type="evidence" value="ECO:0007669"/>
    <property type="project" value="InterPro"/>
</dbReference>
<keyword evidence="2" id="KW-0449">Lipoprotein</keyword>
<keyword evidence="2" id="KW-1134">Transmembrane beta strand</keyword>
<dbReference type="SUPFAM" id="SSF56954">
    <property type="entry name" value="Outer membrane efflux proteins (OEP)"/>
    <property type="match status" value="1"/>
</dbReference>
<evidence type="ECO:0000256" key="2">
    <source>
        <dbReference type="RuleBase" id="RU362097"/>
    </source>
</evidence>
<dbReference type="Gene3D" id="2.20.200.10">
    <property type="entry name" value="Outer membrane efflux proteins (OEP)"/>
    <property type="match status" value="1"/>
</dbReference>
<dbReference type="Proteomes" id="UP000662572">
    <property type="component" value="Unassembled WGS sequence"/>
</dbReference>
<dbReference type="PROSITE" id="PS51257">
    <property type="entry name" value="PROKAR_LIPOPROTEIN"/>
    <property type="match status" value="1"/>
</dbReference>
<dbReference type="EMBL" id="BMZB01000004">
    <property type="protein sequence ID" value="GGZ39528.1"/>
    <property type="molecule type" value="Genomic_DNA"/>
</dbReference>
<accession>A0A918UWK0</accession>
<reference evidence="3" key="1">
    <citation type="journal article" date="2014" name="Int. J. Syst. Evol. Microbiol.">
        <title>Complete genome sequence of Corynebacterium casei LMG S-19264T (=DSM 44701T), isolated from a smear-ripened cheese.</title>
        <authorList>
            <consortium name="US DOE Joint Genome Institute (JGI-PGF)"/>
            <person name="Walter F."/>
            <person name="Albersmeier A."/>
            <person name="Kalinowski J."/>
            <person name="Ruckert C."/>
        </authorList>
    </citation>
    <scope>NUCLEOTIDE SEQUENCE</scope>
    <source>
        <strain evidence="3">KCTC 32296</strain>
    </source>
</reference>
<keyword evidence="2" id="KW-0472">Membrane</keyword>
<dbReference type="PANTHER" id="PTHR30203:SF32">
    <property type="entry name" value="CATION EFFLUX SYSTEM PROTEIN CUSC"/>
    <property type="match status" value="1"/>
</dbReference>
<organism evidence="3 4">
    <name type="scientific">Asticcacaulis endophyticus</name>
    <dbReference type="NCBI Taxonomy" id="1395890"/>
    <lineage>
        <taxon>Bacteria</taxon>
        <taxon>Pseudomonadati</taxon>
        <taxon>Pseudomonadota</taxon>
        <taxon>Alphaproteobacteria</taxon>
        <taxon>Caulobacterales</taxon>
        <taxon>Caulobacteraceae</taxon>
        <taxon>Asticcacaulis</taxon>
    </lineage>
</organism>